<protein>
    <submittedName>
        <fullName evidence="3">Site-specific recombinases, DNA invertase Pin homologs</fullName>
    </submittedName>
</protein>
<dbReference type="PANTHER" id="PTHR30461">
    <property type="entry name" value="DNA-INVERTASE FROM LAMBDOID PROPHAGE"/>
    <property type="match status" value="1"/>
</dbReference>
<dbReference type="Proteomes" id="UP000195766">
    <property type="component" value="Unassembled WGS sequence"/>
</dbReference>
<dbReference type="PROSITE" id="PS51737">
    <property type="entry name" value="RECOMBINASE_DNA_BIND"/>
    <property type="match status" value="1"/>
</dbReference>
<dbReference type="InterPro" id="IPR038109">
    <property type="entry name" value="DNA_bind_recomb_sf"/>
</dbReference>
<name>A0A1R4G5I5_BREDI</name>
<dbReference type="SUPFAM" id="SSF53041">
    <property type="entry name" value="Resolvase-like"/>
    <property type="match status" value="1"/>
</dbReference>
<dbReference type="InterPro" id="IPR050639">
    <property type="entry name" value="SSR_resolvase"/>
</dbReference>
<evidence type="ECO:0000259" key="1">
    <source>
        <dbReference type="PROSITE" id="PS51736"/>
    </source>
</evidence>
<dbReference type="RefSeq" id="WP_087140740.1">
    <property type="nucleotide sequence ID" value="NZ_FUIE01000049.1"/>
</dbReference>
<dbReference type="SMART" id="SM00857">
    <property type="entry name" value="Resolvase"/>
    <property type="match status" value="1"/>
</dbReference>
<dbReference type="EMBL" id="FUIE01000049">
    <property type="protein sequence ID" value="SJM63353.1"/>
    <property type="molecule type" value="Genomic_DNA"/>
</dbReference>
<proteinExistence type="predicted"/>
<feature type="domain" description="Resolvase/invertase-type recombinase catalytic" evidence="1">
    <location>
        <begin position="7"/>
        <end position="159"/>
    </location>
</feature>
<dbReference type="PROSITE" id="PS51736">
    <property type="entry name" value="RECOMBINASES_3"/>
    <property type="match status" value="1"/>
</dbReference>
<evidence type="ECO:0000313" key="4">
    <source>
        <dbReference type="Proteomes" id="UP000195766"/>
    </source>
</evidence>
<evidence type="ECO:0000259" key="2">
    <source>
        <dbReference type="PROSITE" id="PS51737"/>
    </source>
</evidence>
<dbReference type="Pfam" id="PF00239">
    <property type="entry name" value="Resolvase"/>
    <property type="match status" value="1"/>
</dbReference>
<organism evidence="3 4">
    <name type="scientific">Brevundimonas diminuta 3F5N</name>
    <dbReference type="NCBI Taxonomy" id="1255603"/>
    <lineage>
        <taxon>Bacteria</taxon>
        <taxon>Pseudomonadati</taxon>
        <taxon>Pseudomonadota</taxon>
        <taxon>Alphaproteobacteria</taxon>
        <taxon>Caulobacterales</taxon>
        <taxon>Caulobacteraceae</taxon>
        <taxon>Brevundimonas</taxon>
    </lineage>
</organism>
<sequence length="538" mass="59074">MSPPRIRCAIYTRKSTEEGLDQAFNSLDAQREACEAYIKSQAAEGWVLVPTAYDDGGFSGGNMDRPALQRLLAQVEAGLIDTIVVYKIDRLTRALSDFARIVERLDRRGASFVSVTQAFNTTTSMGRLTLNVLLSFAQFEREVTGERIRDKIAASKKKGMWMGGVPPLGYDLPTDPMSRALVVNEAEAEQVRLLFRLYLELGSVAALAQQLQAEGWLTRVRISRKGNHSGGVPYSRGALFHLLKNRIYLGEIVHGDAAMPGRHPAIIDLGLFEAVQQRLKANAVSHRDRPLRSADLPLKGLVHDADGHRMSPSFGYGRGGKVYRYYVSAPLQQGGRLSCRYGALRRVRAEALHEVVEAALVSRYGHGSGLPLAALLAPVTRVDLLDEEVRITFRADRLLTAARRGLEPVTGDAAALALSIPVRCQARGGRVDQVGPDGRPLAHRRRRDPVLIKGLRRAHQLASGLGWNASDGALRQVNVAAPASAYDRKLVRLAFLAPDLQRAILEGRQAPGLTLSRLLDEPISPDWDRQRRVFGTSA</sequence>
<dbReference type="CDD" id="cd03768">
    <property type="entry name" value="SR_ResInv"/>
    <property type="match status" value="1"/>
</dbReference>
<gene>
    <name evidence="3" type="ORF">FM111_09540</name>
</gene>
<dbReference type="InterPro" id="IPR006119">
    <property type="entry name" value="Resolv_N"/>
</dbReference>
<dbReference type="OrthoDB" id="7277848at2"/>
<dbReference type="InterPro" id="IPR011109">
    <property type="entry name" value="DNA_bind_recombinase_dom"/>
</dbReference>
<accession>A0A1R4G5I5</accession>
<dbReference type="Gene3D" id="3.90.1750.20">
    <property type="entry name" value="Putative Large Serine Recombinase, Chain B, Domain 2"/>
    <property type="match status" value="1"/>
</dbReference>
<reference evidence="3 4" key="1">
    <citation type="submission" date="2017-02" db="EMBL/GenBank/DDBJ databases">
        <authorList>
            <person name="Peterson S.W."/>
        </authorList>
    </citation>
    <scope>NUCLEOTIDE SEQUENCE [LARGE SCALE GENOMIC DNA]</scope>
    <source>
        <strain evidence="3 4">3F5N</strain>
    </source>
</reference>
<feature type="domain" description="Recombinase" evidence="2">
    <location>
        <begin position="167"/>
        <end position="285"/>
    </location>
</feature>
<dbReference type="GO" id="GO:0003677">
    <property type="term" value="F:DNA binding"/>
    <property type="evidence" value="ECO:0007669"/>
    <property type="project" value="InterPro"/>
</dbReference>
<dbReference type="InterPro" id="IPR036162">
    <property type="entry name" value="Resolvase-like_N_sf"/>
</dbReference>
<dbReference type="PANTHER" id="PTHR30461:SF23">
    <property type="entry name" value="DNA RECOMBINASE-RELATED"/>
    <property type="match status" value="1"/>
</dbReference>
<dbReference type="AlphaFoldDB" id="A0A1R4G5I5"/>
<dbReference type="Gene3D" id="3.40.50.1390">
    <property type="entry name" value="Resolvase, N-terminal catalytic domain"/>
    <property type="match status" value="1"/>
</dbReference>
<dbReference type="Pfam" id="PF07508">
    <property type="entry name" value="Recombinase"/>
    <property type="match status" value="1"/>
</dbReference>
<evidence type="ECO:0000313" key="3">
    <source>
        <dbReference type="EMBL" id="SJM63353.1"/>
    </source>
</evidence>
<dbReference type="GO" id="GO:0000150">
    <property type="term" value="F:DNA strand exchange activity"/>
    <property type="evidence" value="ECO:0007669"/>
    <property type="project" value="InterPro"/>
</dbReference>